<gene>
    <name evidence="2" type="ORF">MSG_01405</name>
</gene>
<accession>A0A1Z4EF32</accession>
<reference evidence="3" key="1">
    <citation type="submission" date="2017-06" db="EMBL/GenBank/DDBJ databases">
        <title>Complete Genome Sequence of Mycobacterium shigaense.</title>
        <authorList>
            <person name="Fukano H."/>
            <person name="Yoshida M."/>
            <person name="Kazumi Y."/>
            <person name="Ogura Y."/>
            <person name="Mitarai S."/>
            <person name="Hayashi T."/>
            <person name="Hoshino Y."/>
        </authorList>
    </citation>
    <scope>NUCLEOTIDE SEQUENCE [LARGE SCALE GENOMIC DNA]</scope>
    <source>
        <strain evidence="3">UN-152</strain>
    </source>
</reference>
<protein>
    <submittedName>
        <fullName evidence="2">Uncharacterized protein</fullName>
    </submittedName>
</protein>
<evidence type="ECO:0000313" key="2">
    <source>
        <dbReference type="EMBL" id="BAX91562.1"/>
    </source>
</evidence>
<evidence type="ECO:0000256" key="1">
    <source>
        <dbReference type="SAM" id="Phobius"/>
    </source>
</evidence>
<name>A0A1Z4EF32_9MYCO</name>
<keyword evidence="1" id="KW-0472">Membrane</keyword>
<dbReference type="AlphaFoldDB" id="A0A1Z4EF32"/>
<dbReference type="KEGG" id="mshg:MSG_01405"/>
<keyword evidence="1" id="KW-0812">Transmembrane</keyword>
<sequence>MTEIVNPVVDYEKYRQTEAAPTAWSDYSEDDLKDPAWRRTWLIAGAIFVPLVVAAVTIGYWVSQLGKPQMVVEPQRVGTATAQPAPAGVPPTVTVTAPPPVTVTQTAVAAPPPVTVTAPPPDETFLLCPDGHTGVATNVTSCQFAMNVRSSYLSQGGPTVIAYSPVTGDSYQMDCHTGYTSHLNTGRTVDSVRCAGGNNAVVILW</sequence>
<organism evidence="2 3">
    <name type="scientific">Mycobacterium shigaense</name>
    <dbReference type="NCBI Taxonomy" id="722731"/>
    <lineage>
        <taxon>Bacteria</taxon>
        <taxon>Bacillati</taxon>
        <taxon>Actinomycetota</taxon>
        <taxon>Actinomycetes</taxon>
        <taxon>Mycobacteriales</taxon>
        <taxon>Mycobacteriaceae</taxon>
        <taxon>Mycobacterium</taxon>
        <taxon>Mycobacterium simiae complex</taxon>
    </lineage>
</organism>
<dbReference type="EMBL" id="AP018164">
    <property type="protein sequence ID" value="BAX91562.1"/>
    <property type="molecule type" value="Genomic_DNA"/>
</dbReference>
<dbReference type="Proteomes" id="UP000217736">
    <property type="component" value="Chromosome"/>
</dbReference>
<keyword evidence="1" id="KW-1133">Transmembrane helix</keyword>
<feature type="transmembrane region" description="Helical" evidence="1">
    <location>
        <begin position="41"/>
        <end position="62"/>
    </location>
</feature>
<evidence type="ECO:0000313" key="3">
    <source>
        <dbReference type="Proteomes" id="UP000217736"/>
    </source>
</evidence>
<proteinExistence type="predicted"/>
<dbReference type="RefSeq" id="WP_162899163.1">
    <property type="nucleotide sequence ID" value="NZ_CP022927.1"/>
</dbReference>
<keyword evidence="3" id="KW-1185">Reference proteome</keyword>